<organism evidence="3 4">
    <name type="scientific">Lentinus brumalis</name>
    <dbReference type="NCBI Taxonomy" id="2498619"/>
    <lineage>
        <taxon>Eukaryota</taxon>
        <taxon>Fungi</taxon>
        <taxon>Dikarya</taxon>
        <taxon>Basidiomycota</taxon>
        <taxon>Agaricomycotina</taxon>
        <taxon>Agaricomycetes</taxon>
        <taxon>Polyporales</taxon>
        <taxon>Polyporaceae</taxon>
        <taxon>Lentinus</taxon>
    </lineage>
</organism>
<keyword evidence="4" id="KW-1185">Reference proteome</keyword>
<evidence type="ECO:0000313" key="3">
    <source>
        <dbReference type="EMBL" id="RDX40763.1"/>
    </source>
</evidence>
<feature type="signal peptide" evidence="2">
    <location>
        <begin position="1"/>
        <end position="22"/>
    </location>
</feature>
<sequence>MCTDLLLRSAFLLLASMRRAASVKGGQHQVLKFAHTCKPEQGSSRTSVREGPEQLKDATRGWILKIAGEGPTERFQRRPGRSAPPAHELRARRRPSSNVKP</sequence>
<reference evidence="3 4" key="1">
    <citation type="journal article" date="2018" name="Biotechnol. Biofuels">
        <title>Integrative visual omics of the white-rot fungus Polyporus brumalis exposes the biotechnological potential of its oxidative enzymes for delignifying raw plant biomass.</title>
        <authorList>
            <person name="Miyauchi S."/>
            <person name="Rancon A."/>
            <person name="Drula E."/>
            <person name="Hage H."/>
            <person name="Chaduli D."/>
            <person name="Favel A."/>
            <person name="Grisel S."/>
            <person name="Henrissat B."/>
            <person name="Herpoel-Gimbert I."/>
            <person name="Ruiz-Duenas F.J."/>
            <person name="Chevret D."/>
            <person name="Hainaut M."/>
            <person name="Lin J."/>
            <person name="Wang M."/>
            <person name="Pangilinan J."/>
            <person name="Lipzen A."/>
            <person name="Lesage-Meessen L."/>
            <person name="Navarro D."/>
            <person name="Riley R."/>
            <person name="Grigoriev I.V."/>
            <person name="Zhou S."/>
            <person name="Raouche S."/>
            <person name="Rosso M.N."/>
        </authorList>
    </citation>
    <scope>NUCLEOTIDE SEQUENCE [LARGE SCALE GENOMIC DNA]</scope>
    <source>
        <strain evidence="3 4">BRFM 1820</strain>
    </source>
</reference>
<dbReference type="Proteomes" id="UP000256964">
    <property type="component" value="Unassembled WGS sequence"/>
</dbReference>
<evidence type="ECO:0000256" key="1">
    <source>
        <dbReference type="SAM" id="MobiDB-lite"/>
    </source>
</evidence>
<protein>
    <recommendedName>
        <fullName evidence="5">Secreted protein</fullName>
    </recommendedName>
</protein>
<feature type="region of interest" description="Disordered" evidence="1">
    <location>
        <begin position="37"/>
        <end position="101"/>
    </location>
</feature>
<evidence type="ECO:0000313" key="4">
    <source>
        <dbReference type="Proteomes" id="UP000256964"/>
    </source>
</evidence>
<gene>
    <name evidence="3" type="ORF">OH76DRAFT_1412718</name>
</gene>
<evidence type="ECO:0008006" key="5">
    <source>
        <dbReference type="Google" id="ProtNLM"/>
    </source>
</evidence>
<accession>A0A371CKF6</accession>
<proteinExistence type="predicted"/>
<feature type="chain" id="PRO_5016926519" description="Secreted protein" evidence="2">
    <location>
        <begin position="23"/>
        <end position="101"/>
    </location>
</feature>
<feature type="compositionally biased region" description="Basic and acidic residues" evidence="1">
    <location>
        <begin position="47"/>
        <end position="59"/>
    </location>
</feature>
<keyword evidence="2" id="KW-0732">Signal</keyword>
<evidence type="ECO:0000256" key="2">
    <source>
        <dbReference type="SAM" id="SignalP"/>
    </source>
</evidence>
<name>A0A371CKF6_9APHY</name>
<dbReference type="AlphaFoldDB" id="A0A371CKF6"/>
<dbReference type="EMBL" id="KZ857538">
    <property type="protein sequence ID" value="RDX40763.1"/>
    <property type="molecule type" value="Genomic_DNA"/>
</dbReference>